<keyword evidence="11" id="KW-0325">Glycoprotein</keyword>
<evidence type="ECO:0000313" key="15">
    <source>
        <dbReference type="EMBL" id="KAJ3589144.1"/>
    </source>
</evidence>
<evidence type="ECO:0000256" key="11">
    <source>
        <dbReference type="ARBA" id="ARBA00023180"/>
    </source>
</evidence>
<keyword evidence="3" id="KW-0716">Sensory transduction</keyword>
<evidence type="ECO:0000256" key="9">
    <source>
        <dbReference type="ARBA" id="ARBA00023157"/>
    </source>
</evidence>
<feature type="transmembrane region" description="Helical" evidence="13">
    <location>
        <begin position="104"/>
        <end position="125"/>
    </location>
</feature>
<dbReference type="PRINTS" id="PR00237">
    <property type="entry name" value="GPCRRHODOPSN"/>
</dbReference>
<reference evidence="15" key="1">
    <citation type="submission" date="2022-07" db="EMBL/GenBank/DDBJ databases">
        <title>Chromosome-level genome of Muraenolepis orangiensis.</title>
        <authorList>
            <person name="Kim J."/>
        </authorList>
    </citation>
    <scope>NUCLEOTIDE SEQUENCE</scope>
    <source>
        <strain evidence="15">KU_S4_2022</strain>
        <tissue evidence="15">Muscle</tissue>
    </source>
</reference>
<evidence type="ECO:0000259" key="14">
    <source>
        <dbReference type="PROSITE" id="PS50262"/>
    </source>
</evidence>
<evidence type="ECO:0000256" key="4">
    <source>
        <dbReference type="ARBA" id="ARBA00022692"/>
    </source>
</evidence>
<protein>
    <recommendedName>
        <fullName evidence="14">G-protein coupled receptors family 1 profile domain-containing protein</fullName>
    </recommendedName>
</protein>
<dbReference type="AlphaFoldDB" id="A0A9Q0DHE1"/>
<feature type="transmembrane region" description="Helical" evidence="13">
    <location>
        <begin position="6"/>
        <end position="28"/>
    </location>
</feature>
<evidence type="ECO:0000256" key="1">
    <source>
        <dbReference type="ARBA" id="ARBA00004651"/>
    </source>
</evidence>
<dbReference type="EMBL" id="JANIIK010000115">
    <property type="protein sequence ID" value="KAJ3589144.1"/>
    <property type="molecule type" value="Genomic_DNA"/>
</dbReference>
<keyword evidence="5" id="KW-0552">Olfaction</keyword>
<proteinExistence type="predicted"/>
<dbReference type="InterPro" id="IPR050939">
    <property type="entry name" value="Olfactory_GPCR1"/>
</dbReference>
<name>A0A9Q0DHE1_9TELE</name>
<keyword evidence="9" id="KW-1015">Disulfide bond</keyword>
<dbReference type="PANTHER" id="PTHR24242">
    <property type="entry name" value="G-PROTEIN COUPLED RECEPTOR"/>
    <property type="match status" value="1"/>
</dbReference>
<dbReference type="InterPro" id="IPR000725">
    <property type="entry name" value="Olfact_rcpt"/>
</dbReference>
<evidence type="ECO:0000256" key="5">
    <source>
        <dbReference type="ARBA" id="ARBA00022725"/>
    </source>
</evidence>
<keyword evidence="2" id="KW-1003">Cell membrane</keyword>
<dbReference type="PRINTS" id="PR00245">
    <property type="entry name" value="OLFACTORYR"/>
</dbReference>
<evidence type="ECO:0000256" key="10">
    <source>
        <dbReference type="ARBA" id="ARBA00023170"/>
    </source>
</evidence>
<keyword evidence="16" id="KW-1185">Reference proteome</keyword>
<feature type="transmembrane region" description="Helical" evidence="13">
    <location>
        <begin position="40"/>
        <end position="63"/>
    </location>
</feature>
<feature type="domain" description="G-protein coupled receptors family 1 profile" evidence="14">
    <location>
        <begin position="1"/>
        <end position="192"/>
    </location>
</feature>
<evidence type="ECO:0000256" key="2">
    <source>
        <dbReference type="ARBA" id="ARBA00022475"/>
    </source>
</evidence>
<evidence type="ECO:0000256" key="12">
    <source>
        <dbReference type="ARBA" id="ARBA00023224"/>
    </source>
</evidence>
<evidence type="ECO:0000256" key="3">
    <source>
        <dbReference type="ARBA" id="ARBA00022606"/>
    </source>
</evidence>
<dbReference type="SUPFAM" id="SSF81321">
    <property type="entry name" value="Family A G protein-coupled receptor-like"/>
    <property type="match status" value="1"/>
</dbReference>
<dbReference type="OrthoDB" id="9444602at2759"/>
<dbReference type="InterPro" id="IPR000276">
    <property type="entry name" value="GPCR_Rhodpsn"/>
</dbReference>
<dbReference type="Gene3D" id="1.20.1070.10">
    <property type="entry name" value="Rhodopsin 7-helix transmembrane proteins"/>
    <property type="match status" value="1"/>
</dbReference>
<keyword evidence="12" id="KW-0807">Transducer</keyword>
<dbReference type="PROSITE" id="PS50262">
    <property type="entry name" value="G_PROTEIN_RECEP_F1_2"/>
    <property type="match status" value="1"/>
</dbReference>
<keyword evidence="7" id="KW-0297">G-protein coupled receptor</keyword>
<accession>A0A9Q0DHE1</accession>
<sequence>MCSYYAFLPLESFAIAVLAYDRLIAICFPLHQQLLNNLPIMSSLVGLTWSYCVLMSTCTTSVIRRLSFCGSVRVFSYFCDYAPVFRLACNDNSLPWLLSSTFSLVNLFGPLTVIVLSYASIIVAIVKMKSAEGRWKALATCIEHFVLVAMFYIPIIVIFLVGLYVRSVDHNERVMSLSLASCLPPCLNPIIYSLKTQAIKKRYLALLKKVKVGNVG</sequence>
<dbReference type="GO" id="GO:0004984">
    <property type="term" value="F:olfactory receptor activity"/>
    <property type="evidence" value="ECO:0007669"/>
    <property type="project" value="InterPro"/>
</dbReference>
<evidence type="ECO:0000313" key="16">
    <source>
        <dbReference type="Proteomes" id="UP001148018"/>
    </source>
</evidence>
<comment type="caution">
    <text evidence="15">The sequence shown here is derived from an EMBL/GenBank/DDBJ whole genome shotgun (WGS) entry which is preliminary data.</text>
</comment>
<keyword evidence="8 13" id="KW-0472">Membrane</keyword>
<dbReference type="Pfam" id="PF13853">
    <property type="entry name" value="7tm_4"/>
    <property type="match status" value="1"/>
</dbReference>
<evidence type="ECO:0000256" key="8">
    <source>
        <dbReference type="ARBA" id="ARBA00023136"/>
    </source>
</evidence>
<dbReference type="Proteomes" id="UP001148018">
    <property type="component" value="Unassembled WGS sequence"/>
</dbReference>
<dbReference type="InterPro" id="IPR017452">
    <property type="entry name" value="GPCR_Rhodpsn_7TM"/>
</dbReference>
<comment type="subcellular location">
    <subcellularLocation>
        <location evidence="1">Cell membrane</location>
        <topology evidence="1">Multi-pass membrane protein</topology>
    </subcellularLocation>
</comment>
<evidence type="ECO:0000256" key="13">
    <source>
        <dbReference type="SAM" id="Phobius"/>
    </source>
</evidence>
<keyword evidence="6 13" id="KW-1133">Transmembrane helix</keyword>
<keyword evidence="10" id="KW-0675">Receptor</keyword>
<dbReference type="PANTHER" id="PTHR24242:SF359">
    <property type="entry name" value="ODORANT RECEPTOR-RELATED"/>
    <property type="match status" value="1"/>
</dbReference>
<evidence type="ECO:0000256" key="6">
    <source>
        <dbReference type="ARBA" id="ARBA00022989"/>
    </source>
</evidence>
<evidence type="ECO:0000256" key="7">
    <source>
        <dbReference type="ARBA" id="ARBA00023040"/>
    </source>
</evidence>
<gene>
    <name evidence="15" type="ORF">NHX12_009992</name>
</gene>
<keyword evidence="4 13" id="KW-0812">Transmembrane</keyword>
<dbReference type="GO" id="GO:0004930">
    <property type="term" value="F:G protein-coupled receptor activity"/>
    <property type="evidence" value="ECO:0007669"/>
    <property type="project" value="UniProtKB-KW"/>
</dbReference>
<organism evidence="15 16">
    <name type="scientific">Muraenolepis orangiensis</name>
    <name type="common">Patagonian moray cod</name>
    <dbReference type="NCBI Taxonomy" id="630683"/>
    <lineage>
        <taxon>Eukaryota</taxon>
        <taxon>Metazoa</taxon>
        <taxon>Chordata</taxon>
        <taxon>Craniata</taxon>
        <taxon>Vertebrata</taxon>
        <taxon>Euteleostomi</taxon>
        <taxon>Actinopterygii</taxon>
        <taxon>Neopterygii</taxon>
        <taxon>Teleostei</taxon>
        <taxon>Neoteleostei</taxon>
        <taxon>Acanthomorphata</taxon>
        <taxon>Zeiogadaria</taxon>
        <taxon>Gadariae</taxon>
        <taxon>Gadiformes</taxon>
        <taxon>Muraenolepidoidei</taxon>
        <taxon>Muraenolepididae</taxon>
        <taxon>Muraenolepis</taxon>
    </lineage>
</organism>
<dbReference type="GO" id="GO:0005886">
    <property type="term" value="C:plasma membrane"/>
    <property type="evidence" value="ECO:0007669"/>
    <property type="project" value="UniProtKB-SubCell"/>
</dbReference>
<feature type="transmembrane region" description="Helical" evidence="13">
    <location>
        <begin position="145"/>
        <end position="165"/>
    </location>
</feature>